<keyword evidence="6 20" id="KW-0812">Transmembrane</keyword>
<dbReference type="SUPFAM" id="SSF103575">
    <property type="entry name" value="Plexin repeat"/>
    <property type="match status" value="1"/>
</dbReference>
<feature type="disulfide bond" evidence="19">
    <location>
        <begin position="654"/>
        <end position="663"/>
    </location>
</feature>
<dbReference type="GO" id="GO:0007160">
    <property type="term" value="P:cell-matrix adhesion"/>
    <property type="evidence" value="ECO:0007669"/>
    <property type="project" value="TreeGrafter"/>
</dbReference>
<feature type="disulfide bond" evidence="19">
    <location>
        <begin position="53"/>
        <end position="88"/>
    </location>
</feature>
<keyword evidence="18" id="KW-0325">Glycoprotein</keyword>
<dbReference type="Pfam" id="PF18372">
    <property type="entry name" value="I-EGF_1"/>
    <property type="match status" value="1"/>
</dbReference>
<dbReference type="SMART" id="SM01242">
    <property type="entry name" value="Integrin_B_tail"/>
    <property type="match status" value="1"/>
</dbReference>
<dbReference type="SMART" id="SM01241">
    <property type="entry name" value="Integrin_b_cyt"/>
    <property type="match status" value="1"/>
</dbReference>
<feature type="domain" description="Integrin beta subunit cytoplasmic" evidence="24">
    <location>
        <begin position="764"/>
        <end position="810"/>
    </location>
</feature>
<keyword evidence="15 21" id="KW-0472">Membrane</keyword>
<dbReference type="GO" id="GO:0005178">
    <property type="term" value="F:integrin binding"/>
    <property type="evidence" value="ECO:0007669"/>
    <property type="project" value="TreeGrafter"/>
</dbReference>
<evidence type="ECO:0000256" key="22">
    <source>
        <dbReference type="SAM" id="SignalP"/>
    </source>
</evidence>
<dbReference type="InterPro" id="IPR040622">
    <property type="entry name" value="EGF_integrin_1"/>
</dbReference>
<keyword evidence="14 20" id="KW-0401">Integrin</keyword>
<evidence type="ECO:0000256" key="11">
    <source>
        <dbReference type="ARBA" id="ARBA00022842"/>
    </source>
</evidence>
<keyword evidence="8 22" id="KW-0732">Signal</keyword>
<dbReference type="PIRSF" id="PIRSF002512">
    <property type="entry name" value="Integrin_B"/>
    <property type="match status" value="1"/>
</dbReference>
<dbReference type="GO" id="GO:0033627">
    <property type="term" value="P:cell adhesion mediated by integrin"/>
    <property type="evidence" value="ECO:0007669"/>
    <property type="project" value="TreeGrafter"/>
</dbReference>
<evidence type="ECO:0000256" key="12">
    <source>
        <dbReference type="ARBA" id="ARBA00022889"/>
    </source>
</evidence>
<evidence type="ECO:0000256" key="15">
    <source>
        <dbReference type="ARBA" id="ARBA00023136"/>
    </source>
</evidence>
<dbReference type="PRINTS" id="PR01186">
    <property type="entry name" value="INTEGRINB"/>
</dbReference>
<dbReference type="SMART" id="SM00187">
    <property type="entry name" value="INB"/>
    <property type="match status" value="1"/>
</dbReference>
<feature type="disulfide bond" evidence="19">
    <location>
        <begin position="513"/>
        <end position="527"/>
    </location>
</feature>
<name>A0A0N4Z9E7_PARTI</name>
<dbReference type="Gene3D" id="2.60.40.1510">
    <property type="entry name" value="ntegrin, alpha v. Chain A, domain 3"/>
    <property type="match status" value="1"/>
</dbReference>
<dbReference type="Gene3D" id="3.40.50.410">
    <property type="entry name" value="von Willebrand factor, type A domain"/>
    <property type="match status" value="1"/>
</dbReference>
<evidence type="ECO:0000256" key="3">
    <source>
        <dbReference type="ARBA" id="ARBA00022475"/>
    </source>
</evidence>
<keyword evidence="3" id="KW-1003">Cell membrane</keyword>
<dbReference type="Pfam" id="PF08725">
    <property type="entry name" value="Integrin_b_cyt"/>
    <property type="match status" value="1"/>
</dbReference>
<dbReference type="InterPro" id="IPR032695">
    <property type="entry name" value="Integrin_dom_sf"/>
</dbReference>
<keyword evidence="26" id="KW-1185">Reference proteome</keyword>
<feature type="disulfide bond" evidence="19">
    <location>
        <begin position="497"/>
        <end position="536"/>
    </location>
</feature>
<dbReference type="InterPro" id="IPR057073">
    <property type="entry name" value="EGF_integrin_2"/>
</dbReference>
<keyword evidence="11" id="KW-0460">Magnesium</keyword>
<evidence type="ECO:0000256" key="8">
    <source>
        <dbReference type="ARBA" id="ARBA00022729"/>
    </source>
</evidence>
<reference evidence="27" key="1">
    <citation type="submission" date="2017-02" db="UniProtKB">
        <authorList>
            <consortium name="WormBaseParasite"/>
        </authorList>
    </citation>
    <scope>IDENTIFICATION</scope>
</reference>
<dbReference type="GO" id="GO:0005925">
    <property type="term" value="C:focal adhesion"/>
    <property type="evidence" value="ECO:0007669"/>
    <property type="project" value="TreeGrafter"/>
</dbReference>
<feature type="disulfide bond" evidence="19">
    <location>
        <begin position="415"/>
        <end position="427"/>
    </location>
</feature>
<evidence type="ECO:0000256" key="14">
    <source>
        <dbReference type="ARBA" id="ARBA00023037"/>
    </source>
</evidence>
<dbReference type="SUPFAM" id="SSF57196">
    <property type="entry name" value="EGF/Laminin"/>
    <property type="match status" value="2"/>
</dbReference>
<dbReference type="Gene3D" id="3.30.1680.10">
    <property type="entry name" value="ligand-binding face of the semaphorins, domain 2"/>
    <property type="match status" value="1"/>
</dbReference>
<feature type="disulfide bond" evidence="19">
    <location>
        <begin position="630"/>
        <end position="644"/>
    </location>
</feature>
<comment type="subcellular location">
    <subcellularLocation>
        <location evidence="1 20">Cell membrane</location>
        <topology evidence="1 20">Single-pass type I membrane protein</topology>
    </subcellularLocation>
</comment>
<evidence type="ECO:0000259" key="24">
    <source>
        <dbReference type="SMART" id="SM01241"/>
    </source>
</evidence>
<dbReference type="SUPFAM" id="SSF53300">
    <property type="entry name" value="vWA-like"/>
    <property type="match status" value="1"/>
</dbReference>
<proteinExistence type="inferred from homology"/>
<feature type="disulfide bond" evidence="19">
    <location>
        <begin position="625"/>
        <end position="676"/>
    </location>
</feature>
<feature type="disulfide bond" evidence="19">
    <location>
        <begin position="218"/>
        <end position="222"/>
    </location>
</feature>
<dbReference type="InterPro" id="IPR012896">
    <property type="entry name" value="Integrin_bsu_tail"/>
</dbReference>
<dbReference type="InterPro" id="IPR057243">
    <property type="entry name" value="Integrin_I-EGF_CS"/>
</dbReference>
<feature type="signal peptide" evidence="22">
    <location>
        <begin position="1"/>
        <end position="19"/>
    </location>
</feature>
<evidence type="ECO:0000256" key="2">
    <source>
        <dbReference type="ARBA" id="ARBA00007449"/>
    </source>
</evidence>
<dbReference type="Pfam" id="PF00362">
    <property type="entry name" value="Integrin_beta"/>
    <property type="match status" value="1"/>
</dbReference>
<dbReference type="Pfam" id="PF17205">
    <property type="entry name" value="PSI_integrin"/>
    <property type="match status" value="1"/>
</dbReference>
<dbReference type="GO" id="GO:0098609">
    <property type="term" value="P:cell-cell adhesion"/>
    <property type="evidence" value="ECO:0007669"/>
    <property type="project" value="TreeGrafter"/>
</dbReference>
<feature type="disulfide bond" evidence="19">
    <location>
        <begin position="502"/>
        <end position="511"/>
    </location>
</feature>
<evidence type="ECO:0000256" key="9">
    <source>
        <dbReference type="ARBA" id="ARBA00022737"/>
    </source>
</evidence>
<evidence type="ECO:0000259" key="23">
    <source>
        <dbReference type="SMART" id="SM00187"/>
    </source>
</evidence>
<dbReference type="SUPFAM" id="SSF69687">
    <property type="entry name" value="Integrin beta tail domain"/>
    <property type="match status" value="1"/>
</dbReference>
<sequence>MNIILQISLLLLLPFCILTADIQSSGYSGKFLETDENFPCRSLPADNYTCSACIQFHESCAWCSYEGFDDNNQYPRCDNVKRLEEHGCPLNAIEFPQKSFEVIEDEPLSDQRHIDDEHQDEAIQLKPQEVDVVIRPTSKVRFEVTYKQALDYPVDLYYLMDLSYSMKDDKQKLSELGDLLAGRMRNITKNFRLGFGSFIDKKLMPFVDPRPEKQLSPCAEPCAEPYGFKNQMRLTQNTHRFSKEVQEAQISGNLDAPEGGFDAVMQALACNQSIGWRERARKMIVFSTDAGFHYAGDGRLAGVVTPNDGQCHLNEDGYYTKSLEQDYPSIALLHQKIKEKKVNMIFAVTENHKHLYKQLSEALPDISSSVGVLADDSSNIVQLIEEEYNKISEKIIMVDNVNASSGLKISYRSKCLNGGALIDTNVCDNIKVGDEVTFEVTLEAVHCVDQRNFELLIGPSGLEDTLKVNVKVLCDCDCETTIETRSSHCGGKGNLVCGICDCIDGYAGKNCQCDAGDISSVALEAQCKKTNDSLPCEGRGQCICGQCQCYTRSNPDEIISGPFCECDNFNCPRHNRILCNGHRCDCGVCTCAPGWTGRACECPIGVDQCLSDNGKVCNDQGTCVCGKCQCFEYESGSRYSGPKCEICPTCPTKCVEYKPCVMCQQWGTGPYNQTKCDECPFTVIPVKELPNLNLTESEGQECQFVDPADDCTFYFLYYMDGKDNLTVWVKEDKDCPAPFPVLVVVLAVIAGIVLLGLLLLFLWKLLTILHDRREFAKFEQERLAAKWTTNENPIYKQATTTFKNPVYSGSEKSKLL</sequence>
<dbReference type="PANTHER" id="PTHR10082">
    <property type="entry name" value="INTEGRIN BETA SUBUNIT"/>
    <property type="match status" value="1"/>
</dbReference>
<feature type="transmembrane region" description="Helical" evidence="21">
    <location>
        <begin position="739"/>
        <end position="763"/>
    </location>
</feature>
<dbReference type="InterPro" id="IPR015812">
    <property type="entry name" value="Integrin_bsu"/>
</dbReference>
<feature type="disulfide bond" evidence="19">
    <location>
        <begin position="549"/>
        <end position="564"/>
    </location>
</feature>
<dbReference type="Gene3D" id="2.10.25.10">
    <property type="entry name" value="Laminin"/>
    <property type="match status" value="4"/>
</dbReference>
<dbReference type="Gene3D" id="4.10.1240.30">
    <property type="match status" value="1"/>
</dbReference>
<evidence type="ECO:0000256" key="13">
    <source>
        <dbReference type="ARBA" id="ARBA00022989"/>
    </source>
</evidence>
<dbReference type="STRING" id="131310.A0A0N4Z9E7"/>
<evidence type="ECO:0000256" key="10">
    <source>
        <dbReference type="ARBA" id="ARBA00022837"/>
    </source>
</evidence>
<keyword evidence="17" id="KW-0675">Receptor</keyword>
<feature type="disulfide bond" evidence="19">
    <location>
        <begin position="474"/>
        <end position="478"/>
    </location>
</feature>
<dbReference type="Pfam" id="PF07965">
    <property type="entry name" value="Integrin_B_tail"/>
    <property type="match status" value="1"/>
</dbReference>
<keyword evidence="12 20" id="KW-0130">Cell adhesion</keyword>
<evidence type="ECO:0000313" key="26">
    <source>
        <dbReference type="Proteomes" id="UP000038045"/>
    </source>
</evidence>
<dbReference type="GO" id="GO:0008305">
    <property type="term" value="C:integrin complex"/>
    <property type="evidence" value="ECO:0007669"/>
    <property type="project" value="TreeGrafter"/>
</dbReference>
<feature type="disulfide bond" evidence="19">
    <location>
        <begin position="660"/>
        <end position="735"/>
    </location>
</feature>
<dbReference type="InterPro" id="IPR002369">
    <property type="entry name" value="Integrin_bsu_VWA"/>
</dbReference>
<keyword evidence="5" id="KW-0597">Phosphoprotein</keyword>
<keyword evidence="9" id="KW-0677">Repeat</keyword>
<feature type="disulfide bond" evidence="19">
    <location>
        <begin position="586"/>
        <end position="617"/>
    </location>
</feature>
<evidence type="ECO:0000313" key="27">
    <source>
        <dbReference type="WBParaSite" id="PTRK_0000393700.1"/>
    </source>
</evidence>
<dbReference type="Pfam" id="PF23105">
    <property type="entry name" value="EGF_integrin"/>
    <property type="match status" value="1"/>
</dbReference>
<feature type="disulfide bond" evidence="19">
    <location>
        <begin position="584"/>
        <end position="589"/>
    </location>
</feature>
<dbReference type="InterPro" id="IPR036465">
    <property type="entry name" value="vWFA_dom_sf"/>
</dbReference>
<protein>
    <recommendedName>
        <fullName evidence="20">Integrin beta</fullName>
    </recommendedName>
</protein>
<dbReference type="GO" id="GO:0046872">
    <property type="term" value="F:metal ion binding"/>
    <property type="evidence" value="ECO:0007669"/>
    <property type="project" value="UniProtKB-KW"/>
</dbReference>
<feature type="domain" description="Integrin beta subunit VWA" evidence="23">
    <location>
        <begin position="49"/>
        <end position="476"/>
    </location>
</feature>
<feature type="disulfide bond" evidence="19">
    <location>
        <begin position="647"/>
        <end position="650"/>
    </location>
</feature>
<evidence type="ECO:0000256" key="21">
    <source>
        <dbReference type="SAM" id="Phobius"/>
    </source>
</evidence>
<evidence type="ECO:0000256" key="16">
    <source>
        <dbReference type="ARBA" id="ARBA00023157"/>
    </source>
</evidence>
<evidence type="ECO:0000256" key="18">
    <source>
        <dbReference type="ARBA" id="ARBA00023180"/>
    </source>
</evidence>
<accession>A0A0N4Z9E7</accession>
<evidence type="ECO:0000256" key="4">
    <source>
        <dbReference type="ARBA" id="ARBA00022536"/>
    </source>
</evidence>
<dbReference type="AlphaFoldDB" id="A0A0N4Z9E7"/>
<feature type="disulfide bond" evidence="19">
    <location>
        <begin position="591"/>
        <end position="600"/>
    </location>
</feature>
<comment type="similarity">
    <text evidence="2 20">Belongs to the integrin beta chain family.</text>
</comment>
<feature type="disulfide bond" evidence="19">
    <location>
        <begin position="50"/>
        <end position="60"/>
    </location>
</feature>
<dbReference type="GO" id="GO:0016477">
    <property type="term" value="P:cell migration"/>
    <property type="evidence" value="ECO:0007669"/>
    <property type="project" value="TreeGrafter"/>
</dbReference>
<dbReference type="InterPro" id="IPR014836">
    <property type="entry name" value="Integrin_bsu_cyt_dom"/>
</dbReference>
<dbReference type="FunFam" id="1.20.5.100:FF:000002">
    <property type="entry name" value="Integrin beta"/>
    <property type="match status" value="1"/>
</dbReference>
<keyword evidence="13 21" id="KW-1133">Transmembrane helix</keyword>
<feature type="disulfide bond" evidence="19">
    <location>
        <begin position="63"/>
        <end position="77"/>
    </location>
</feature>
<feature type="disulfide bond" evidence="19">
    <location>
        <begin position="270"/>
        <end position="311"/>
    </location>
</feature>
<evidence type="ECO:0000256" key="5">
    <source>
        <dbReference type="ARBA" id="ARBA00022553"/>
    </source>
</evidence>
<keyword evidence="7" id="KW-0479">Metal-binding</keyword>
<keyword evidence="4" id="KW-0245">EGF-like domain</keyword>
<feature type="disulfide bond" evidence="19">
    <location>
        <begin position="623"/>
        <end position="628"/>
    </location>
</feature>
<feature type="disulfide bond" evidence="19">
    <location>
        <begin position="566"/>
        <end position="571"/>
    </location>
</feature>
<dbReference type="FunFam" id="3.40.50.410:FF:000002">
    <property type="entry name" value="Integrin beta"/>
    <property type="match status" value="1"/>
</dbReference>
<dbReference type="PROSITE" id="PS00243">
    <property type="entry name" value="I_EGF_1"/>
    <property type="match status" value="1"/>
</dbReference>
<dbReference type="GO" id="GO:0007229">
    <property type="term" value="P:integrin-mediated signaling pathway"/>
    <property type="evidence" value="ECO:0007669"/>
    <property type="project" value="UniProtKB-KW"/>
</dbReference>
<dbReference type="WBParaSite" id="PTRK_0000393700.1">
    <property type="protein sequence ID" value="PTRK_0000393700.1"/>
    <property type="gene ID" value="PTRK_0000393700"/>
</dbReference>
<evidence type="ECO:0000256" key="6">
    <source>
        <dbReference type="ARBA" id="ARBA00022692"/>
    </source>
</evidence>
<feature type="chain" id="PRO_5005891341" description="Integrin beta" evidence="22">
    <location>
        <begin position="20"/>
        <end position="816"/>
    </location>
</feature>
<feature type="disulfide bond" evidence="19">
    <location>
        <begin position="602"/>
        <end position="609"/>
    </location>
</feature>
<dbReference type="PROSITE" id="PS52047">
    <property type="entry name" value="I_EGF_2"/>
    <property type="match status" value="3"/>
</dbReference>
<evidence type="ECO:0000256" key="1">
    <source>
        <dbReference type="ARBA" id="ARBA00004251"/>
    </source>
</evidence>
<dbReference type="SUPFAM" id="SSF69179">
    <property type="entry name" value="Integrin domains"/>
    <property type="match status" value="1"/>
</dbReference>
<evidence type="ECO:0000256" key="7">
    <source>
        <dbReference type="ARBA" id="ARBA00022723"/>
    </source>
</evidence>
<keyword evidence="16 19" id="KW-1015">Disulfide bond</keyword>
<dbReference type="FunFam" id="2.10.25.10:FF:000043">
    <property type="entry name" value="Integrin beta"/>
    <property type="match status" value="1"/>
</dbReference>
<dbReference type="FunFam" id="2.10.25.10:FF:000155">
    <property type="entry name" value="Integrin beta"/>
    <property type="match status" value="1"/>
</dbReference>
<dbReference type="Proteomes" id="UP000038045">
    <property type="component" value="Unplaced"/>
</dbReference>
<evidence type="ECO:0000256" key="17">
    <source>
        <dbReference type="ARBA" id="ARBA00023170"/>
    </source>
</evidence>
<dbReference type="InterPro" id="IPR036349">
    <property type="entry name" value="Integrin_bsu_tail_dom_sf"/>
</dbReference>
<evidence type="ECO:0000256" key="19">
    <source>
        <dbReference type="PIRSR" id="PIRSR002512-1"/>
    </source>
</evidence>
<evidence type="ECO:0000259" key="25">
    <source>
        <dbReference type="SMART" id="SM01242"/>
    </source>
</evidence>
<dbReference type="PANTHER" id="PTHR10082:SF60">
    <property type="entry name" value="INTEGRIN BETA-PS"/>
    <property type="match status" value="1"/>
</dbReference>
<dbReference type="GO" id="GO:0009986">
    <property type="term" value="C:cell surface"/>
    <property type="evidence" value="ECO:0007669"/>
    <property type="project" value="TreeGrafter"/>
</dbReference>
<feature type="domain" description="Integrin beta subunit tail" evidence="25">
    <location>
        <begin position="654"/>
        <end position="740"/>
    </location>
</feature>
<organism evidence="26 27">
    <name type="scientific">Parastrongyloides trichosuri</name>
    <name type="common">Possum-specific nematode worm</name>
    <dbReference type="NCBI Taxonomy" id="131310"/>
    <lineage>
        <taxon>Eukaryota</taxon>
        <taxon>Metazoa</taxon>
        <taxon>Ecdysozoa</taxon>
        <taxon>Nematoda</taxon>
        <taxon>Chromadorea</taxon>
        <taxon>Rhabditida</taxon>
        <taxon>Tylenchina</taxon>
        <taxon>Panagrolaimomorpha</taxon>
        <taxon>Strongyloidoidea</taxon>
        <taxon>Strongyloididae</taxon>
        <taxon>Parastrongyloides</taxon>
    </lineage>
</organism>
<keyword evidence="10" id="KW-0106">Calcium</keyword>
<dbReference type="InterPro" id="IPR033760">
    <property type="entry name" value="Integrin_beta_N"/>
</dbReference>
<dbReference type="Gene3D" id="1.20.5.100">
    <property type="entry name" value="Cytochrome c1, transmembrane anchor, C-terminal"/>
    <property type="match status" value="1"/>
</dbReference>
<evidence type="ECO:0000256" key="20">
    <source>
        <dbReference type="RuleBase" id="RU000633"/>
    </source>
</evidence>
<feature type="disulfide bond" evidence="19">
    <location>
        <begin position="542"/>
        <end position="547"/>
    </location>
</feature>
<feature type="disulfide bond" evidence="19">
    <location>
        <begin position="544"/>
        <end position="579"/>
    </location>
</feature>